<dbReference type="Proteomes" id="UP000189229">
    <property type="component" value="Unassembled WGS sequence"/>
</dbReference>
<sequence length="81" mass="8935">MRLLAQHQPFQHFIARLYGVLVDDAAEDARVSAAMLSGAIAVGVMHPLVAEIDDEALRSQLRRITRRLVGARDWADPTEVG</sequence>
<accession>A0A1V3WTD6</accession>
<reference evidence="1 2" key="1">
    <citation type="submission" date="2017-02" db="EMBL/GenBank/DDBJ databases">
        <title>Complete genome sequences of Mycobacterium kansasii strains isolated from rhesus macaques.</title>
        <authorList>
            <person name="Panda A."/>
            <person name="Nagaraj S."/>
            <person name="Zhao X."/>
            <person name="Tettelin H."/>
            <person name="Detolla L.J."/>
        </authorList>
    </citation>
    <scope>NUCLEOTIDE SEQUENCE [LARGE SCALE GENOMIC DNA]</scope>
    <source>
        <strain evidence="1 2">11-3813</strain>
    </source>
</reference>
<comment type="caution">
    <text evidence="1">The sequence shown here is derived from an EMBL/GenBank/DDBJ whole genome shotgun (WGS) entry which is preliminary data.</text>
</comment>
<name>A0A1V3WTD6_MYCKA</name>
<dbReference type="EMBL" id="MVBM01000006">
    <property type="protein sequence ID" value="OOK70233.1"/>
    <property type="molecule type" value="Genomic_DNA"/>
</dbReference>
<protein>
    <submittedName>
        <fullName evidence="1">TetR family transcriptional regulator</fullName>
    </submittedName>
</protein>
<evidence type="ECO:0000313" key="2">
    <source>
        <dbReference type="Proteomes" id="UP000189229"/>
    </source>
</evidence>
<dbReference type="AlphaFoldDB" id="A0A1V3WTD6"/>
<organism evidence="1 2">
    <name type="scientific">Mycobacterium kansasii</name>
    <dbReference type="NCBI Taxonomy" id="1768"/>
    <lineage>
        <taxon>Bacteria</taxon>
        <taxon>Bacillati</taxon>
        <taxon>Actinomycetota</taxon>
        <taxon>Actinomycetes</taxon>
        <taxon>Mycobacteriales</taxon>
        <taxon>Mycobacteriaceae</taxon>
        <taxon>Mycobacterium</taxon>
    </lineage>
</organism>
<gene>
    <name evidence="1" type="ORF">BZL30_6154</name>
</gene>
<proteinExistence type="predicted"/>
<evidence type="ECO:0000313" key="1">
    <source>
        <dbReference type="EMBL" id="OOK70233.1"/>
    </source>
</evidence>